<dbReference type="GO" id="GO:0006355">
    <property type="term" value="P:regulation of DNA-templated transcription"/>
    <property type="evidence" value="ECO:0007669"/>
    <property type="project" value="InterPro"/>
</dbReference>
<dbReference type="VEuPathDB" id="PiroplasmaDB:BBOV_III008280"/>
<evidence type="ECO:0000313" key="7">
    <source>
        <dbReference type="EMBL" id="BAN65387.1"/>
    </source>
</evidence>
<name>S6BMT5_BABBO</name>
<accession>S6BMT5</accession>
<evidence type="ECO:0000259" key="6">
    <source>
        <dbReference type="PROSITE" id="PS51037"/>
    </source>
</evidence>
<feature type="region of interest" description="Disordered" evidence="5">
    <location>
        <begin position="212"/>
        <end position="316"/>
    </location>
</feature>
<dbReference type="InterPro" id="IPR005033">
    <property type="entry name" value="YEATS"/>
</dbReference>
<dbReference type="InterPro" id="IPR055129">
    <property type="entry name" value="YEATS_dom"/>
</dbReference>
<dbReference type="InterPro" id="IPR038704">
    <property type="entry name" value="YEAST_sf"/>
</dbReference>
<keyword evidence="3 4" id="KW-0539">Nucleus</keyword>
<keyword evidence="1" id="KW-0805">Transcription regulation</keyword>
<protein>
    <submittedName>
        <fullName evidence="7">YEATS family protein</fullName>
    </submittedName>
</protein>
<dbReference type="PROSITE" id="PS51037">
    <property type="entry name" value="YEATS"/>
    <property type="match status" value="1"/>
</dbReference>
<evidence type="ECO:0000256" key="2">
    <source>
        <dbReference type="ARBA" id="ARBA00023163"/>
    </source>
</evidence>
<dbReference type="GO" id="GO:0005634">
    <property type="term" value="C:nucleus"/>
    <property type="evidence" value="ECO:0007669"/>
    <property type="project" value="UniProtKB-SubCell"/>
</dbReference>
<gene>
    <name evidence="7" type="primary">BBOV_III008280</name>
</gene>
<comment type="subcellular location">
    <subcellularLocation>
        <location evidence="4">Nucleus</location>
    </subcellularLocation>
</comment>
<sequence length="316" mass="35782">MVNRNIKRINVKVGKQIAIGTYAFPLTPLEKKRYGSMTHRWSCILRSPTNENMTHNIKKVQFDLDPSFNNPKRVVTSMPYEVTEVGWGEFYIVVKIFFVDDSIEPIKLQHFLVLNASENPTAPSTVAINETFDEIVFNEPSSWFYKQLMYSTTDILPPHKYQEHFCDHAAKEKEAICRYICCQSYFQNETYRLLAEASEISRQIQYLQERAQGNKNPAIPSMDDTRGNKTPNNVKGAQCVTPTNKFGTGQISADHSEATSAEPLHERSPRQSPRKQAPEHGMLLGGGSTLTANGSIDGNMDDKSDDKEFVDCVESM</sequence>
<proteinExistence type="evidence at transcript level"/>
<feature type="domain" description="YEATS" evidence="6">
    <location>
        <begin position="7"/>
        <end position="151"/>
    </location>
</feature>
<organism evidence="7">
    <name type="scientific">Babesia bovis</name>
    <dbReference type="NCBI Taxonomy" id="5865"/>
    <lineage>
        <taxon>Eukaryota</taxon>
        <taxon>Sar</taxon>
        <taxon>Alveolata</taxon>
        <taxon>Apicomplexa</taxon>
        <taxon>Aconoidasida</taxon>
        <taxon>Piroplasmida</taxon>
        <taxon>Babesiidae</taxon>
        <taxon>Babesia</taxon>
    </lineage>
</organism>
<feature type="compositionally biased region" description="Basic and acidic residues" evidence="5">
    <location>
        <begin position="300"/>
        <end position="310"/>
    </location>
</feature>
<evidence type="ECO:0000256" key="5">
    <source>
        <dbReference type="SAM" id="MobiDB-lite"/>
    </source>
</evidence>
<evidence type="ECO:0000256" key="4">
    <source>
        <dbReference type="PROSITE-ProRule" id="PRU00376"/>
    </source>
</evidence>
<dbReference type="PANTHER" id="PTHR47573">
    <property type="entry name" value="PROTEIN AF-9 HOMOLOG"/>
    <property type="match status" value="1"/>
</dbReference>
<keyword evidence="2" id="KW-0804">Transcription</keyword>
<evidence type="ECO:0000256" key="3">
    <source>
        <dbReference type="ARBA" id="ARBA00023242"/>
    </source>
</evidence>
<evidence type="ECO:0000256" key="1">
    <source>
        <dbReference type="ARBA" id="ARBA00023015"/>
    </source>
</evidence>
<dbReference type="EMBL" id="AK441593">
    <property type="protein sequence ID" value="BAN65387.1"/>
    <property type="molecule type" value="mRNA"/>
</dbReference>
<dbReference type="AlphaFoldDB" id="S6BMT5"/>
<feature type="compositionally biased region" description="Polar residues" evidence="5">
    <location>
        <begin position="228"/>
        <end position="253"/>
    </location>
</feature>
<dbReference type="PANTHER" id="PTHR47573:SF1">
    <property type="entry name" value="PROTEIN AF-9 HOMOLOG"/>
    <property type="match status" value="1"/>
</dbReference>
<dbReference type="CDD" id="cd16887">
    <property type="entry name" value="YEATS"/>
    <property type="match status" value="1"/>
</dbReference>
<dbReference type="Gene3D" id="2.60.40.1970">
    <property type="entry name" value="YEATS domain"/>
    <property type="match status" value="1"/>
</dbReference>
<reference evidence="7" key="1">
    <citation type="journal article" date="2014" name="BMC Genomics">
        <title>The Babesia bovis gene and promoter model: an update from full-length EST analysis.</title>
        <authorList>
            <person name="Yamagishi J."/>
            <person name="Wakaguri H."/>
            <person name="Yokoyama N."/>
            <person name="Yamashita R."/>
            <person name="Suzuki Y."/>
            <person name="Xuan X."/>
            <person name="Igarashi I."/>
        </authorList>
    </citation>
    <scope>NUCLEOTIDE SEQUENCE</scope>
    <source>
        <strain evidence="7">Texas</strain>
    </source>
</reference>
<dbReference type="Pfam" id="PF03366">
    <property type="entry name" value="YEATS"/>
    <property type="match status" value="1"/>
</dbReference>